<dbReference type="PANTHER" id="PTHR20838:SF0">
    <property type="entry name" value="LYMPHOCYTE ANTIGEN 86"/>
    <property type="match status" value="1"/>
</dbReference>
<proteinExistence type="predicted"/>
<dbReference type="FunCoup" id="R4G9U8">
    <property type="interactions" value="3"/>
</dbReference>
<reference evidence="2" key="3">
    <citation type="submission" date="2025-09" db="UniProtKB">
        <authorList>
            <consortium name="Ensembl"/>
        </authorList>
    </citation>
    <scope>IDENTIFICATION</scope>
</reference>
<evidence type="ECO:0000313" key="2">
    <source>
        <dbReference type="Ensembl" id="ENSACAP00000022015.2"/>
    </source>
</evidence>
<protein>
    <recommendedName>
        <fullName evidence="4">Lymphocyte antigen 86</fullName>
    </recommendedName>
</protein>
<dbReference type="Gene3D" id="2.60.40.770">
    <property type="match status" value="1"/>
</dbReference>
<keyword evidence="3" id="KW-1185">Reference proteome</keyword>
<dbReference type="eggNOG" id="ENOG502S63U">
    <property type="taxonomic scope" value="Eukaryota"/>
</dbReference>
<dbReference type="PANTHER" id="PTHR20838">
    <property type="entry name" value="LYMPHOCYTE ANTIGEN 86"/>
    <property type="match status" value="1"/>
</dbReference>
<dbReference type="AlphaFoldDB" id="R4G9U8"/>
<dbReference type="Proteomes" id="UP000001646">
    <property type="component" value="Unplaced"/>
</dbReference>
<keyword evidence="1" id="KW-0732">Signal</keyword>
<dbReference type="HOGENOM" id="CLU_145135_1_0_1"/>
<dbReference type="InterPro" id="IPR039945">
    <property type="entry name" value="LY86"/>
</dbReference>
<feature type="chain" id="PRO_5032567397" description="Lymphocyte antigen 86" evidence="1">
    <location>
        <begin position="20"/>
        <end position="210"/>
    </location>
</feature>
<evidence type="ECO:0000313" key="3">
    <source>
        <dbReference type="Proteomes" id="UP000001646"/>
    </source>
</evidence>
<feature type="signal peptide" evidence="1">
    <location>
        <begin position="1"/>
        <end position="19"/>
    </location>
</feature>
<dbReference type="Ensembl" id="ENSACAT00000029433.2">
    <property type="protein sequence ID" value="ENSACAP00000022015.2"/>
    <property type="gene ID" value="ENSACAG00000029039.2"/>
</dbReference>
<dbReference type="GeneTree" id="ENSGT00390000018605"/>
<reference evidence="2" key="1">
    <citation type="submission" date="2009-12" db="EMBL/GenBank/DDBJ databases">
        <title>The Genome Sequence of Anolis carolinensis (Green Anole Lizard).</title>
        <authorList>
            <consortium name="The Genome Sequencing Platform"/>
            <person name="Di Palma F."/>
            <person name="Alfoldi J."/>
            <person name="Heiman D."/>
            <person name="Young S."/>
            <person name="Grabherr M."/>
            <person name="Johnson J."/>
            <person name="Lander E.S."/>
            <person name="Lindblad-Toh K."/>
        </authorList>
    </citation>
    <scope>NUCLEOTIDE SEQUENCE [LARGE SCALE GENOMIC DNA]</scope>
    <source>
        <strain evidence="2">JBL SC #1</strain>
    </source>
</reference>
<accession>R4G9U8</accession>
<sequence length="210" mass="23421">MKVLQVAPLFFLLIYTTSSTSKWPTHTICKNDNLEIKYKSCDPRQDIAFSFDSCTSTAPQKANIRIGTVLRYPIRELSAVVSLDINGKQVPVYSTTICERDRPRFSFCGKNKGGKSFPLTLSLVESNSGGWCSFPFLNRRAGIIHRYLQGHVAGMTAWSAITFPPERYLLIYSHLHVFELLGWQKLGLTVGAHPAPTAIFLVSKFSSSAV</sequence>
<dbReference type="InParanoid" id="R4G9U8"/>
<dbReference type="Bgee" id="ENSACAG00000029039">
    <property type="expression patterns" value="Expressed in adrenal gland and 8 other cell types or tissues"/>
</dbReference>
<dbReference type="GO" id="GO:0031666">
    <property type="term" value="P:positive regulation of lipopolysaccharide-mediated signaling pathway"/>
    <property type="evidence" value="ECO:0000318"/>
    <property type="project" value="GO_Central"/>
</dbReference>
<organism evidence="2 3">
    <name type="scientific">Anolis carolinensis</name>
    <name type="common">Green anole</name>
    <name type="synonym">American chameleon</name>
    <dbReference type="NCBI Taxonomy" id="28377"/>
    <lineage>
        <taxon>Eukaryota</taxon>
        <taxon>Metazoa</taxon>
        <taxon>Chordata</taxon>
        <taxon>Craniata</taxon>
        <taxon>Vertebrata</taxon>
        <taxon>Euteleostomi</taxon>
        <taxon>Lepidosauria</taxon>
        <taxon>Squamata</taxon>
        <taxon>Bifurcata</taxon>
        <taxon>Unidentata</taxon>
        <taxon>Episquamata</taxon>
        <taxon>Toxicofera</taxon>
        <taxon>Iguania</taxon>
        <taxon>Dactyloidae</taxon>
        <taxon>Anolis</taxon>
    </lineage>
</organism>
<dbReference type="STRING" id="28377.ENSACAP00000022015"/>
<evidence type="ECO:0008006" key="4">
    <source>
        <dbReference type="Google" id="ProtNLM"/>
    </source>
</evidence>
<name>R4G9U8_ANOCA</name>
<reference evidence="2" key="2">
    <citation type="submission" date="2025-08" db="UniProtKB">
        <authorList>
            <consortium name="Ensembl"/>
        </authorList>
    </citation>
    <scope>IDENTIFICATION</scope>
</reference>
<evidence type="ECO:0000256" key="1">
    <source>
        <dbReference type="SAM" id="SignalP"/>
    </source>
</evidence>
<dbReference type="GO" id="GO:0045087">
    <property type="term" value="P:innate immune response"/>
    <property type="evidence" value="ECO:0000318"/>
    <property type="project" value="GO_Central"/>
</dbReference>